<evidence type="ECO:0000259" key="21">
    <source>
        <dbReference type="Pfam" id="PF24621"/>
    </source>
</evidence>
<keyword evidence="13 19" id="KW-0547">Nucleotide-binding</keyword>
<dbReference type="RefSeq" id="WP_171993916.1">
    <property type="nucleotide sequence ID" value="NZ_CP012542.1"/>
</dbReference>
<dbReference type="GO" id="GO:0005737">
    <property type="term" value="C:cytoplasm"/>
    <property type="evidence" value="ECO:0007669"/>
    <property type="project" value="UniProtKB-SubCell"/>
</dbReference>
<evidence type="ECO:0000256" key="8">
    <source>
        <dbReference type="ARBA" id="ARBA00013031"/>
    </source>
</evidence>
<keyword evidence="12 19" id="KW-0479">Metal-binding</keyword>
<dbReference type="InterPro" id="IPR016037">
    <property type="entry name" value="DHQ_synth_AroB"/>
</dbReference>
<feature type="binding site" evidence="19">
    <location>
        <position position="234"/>
    </location>
    <ligand>
        <name>Zn(2+)</name>
        <dbReference type="ChEBI" id="CHEBI:29105"/>
    </ligand>
</feature>
<evidence type="ECO:0000256" key="6">
    <source>
        <dbReference type="ARBA" id="ARBA00004661"/>
    </source>
</evidence>
<evidence type="ECO:0000256" key="2">
    <source>
        <dbReference type="ARBA" id="ARBA00001911"/>
    </source>
</evidence>
<feature type="domain" description="3-dehydroquinate synthase C-terminal" evidence="21">
    <location>
        <begin position="172"/>
        <end position="311"/>
    </location>
</feature>
<evidence type="ECO:0000256" key="13">
    <source>
        <dbReference type="ARBA" id="ARBA00022741"/>
    </source>
</evidence>
<keyword evidence="17 19" id="KW-0456">Lyase</keyword>
<dbReference type="Gene3D" id="3.40.50.1970">
    <property type="match status" value="1"/>
</dbReference>
<evidence type="ECO:0000256" key="9">
    <source>
        <dbReference type="ARBA" id="ARBA00017684"/>
    </source>
</evidence>
<dbReference type="InterPro" id="IPR050071">
    <property type="entry name" value="Dehydroquinate_synthase"/>
</dbReference>
<dbReference type="PANTHER" id="PTHR43622:SF7">
    <property type="entry name" value="3-DEHYDROQUINATE SYNTHASE, CHLOROPLASTIC"/>
    <property type="match status" value="1"/>
</dbReference>
<evidence type="ECO:0000256" key="1">
    <source>
        <dbReference type="ARBA" id="ARBA00001393"/>
    </source>
</evidence>
<accession>A0A6G5QHA1</accession>
<comment type="cofactor">
    <cofactor evidence="2 19">
        <name>NAD(+)</name>
        <dbReference type="ChEBI" id="CHEBI:57540"/>
    </cofactor>
</comment>
<comment type="subcellular location">
    <subcellularLocation>
        <location evidence="5 19">Cytoplasm</location>
    </subcellularLocation>
</comment>
<comment type="pathway">
    <text evidence="6 19">Metabolic intermediate biosynthesis; chorismate biosynthesis; chorismate from D-erythrose 4-phosphate and phosphoenolpyruvate: step 2/7.</text>
</comment>
<organism evidence="22 23">
    <name type="scientific">Campylobacter mucosalis CCUG 21559</name>
    <dbReference type="NCBI Taxonomy" id="1032067"/>
    <lineage>
        <taxon>Bacteria</taxon>
        <taxon>Pseudomonadati</taxon>
        <taxon>Campylobacterota</taxon>
        <taxon>Epsilonproteobacteria</taxon>
        <taxon>Campylobacterales</taxon>
        <taxon>Campylobacteraceae</taxon>
        <taxon>Campylobacter</taxon>
    </lineage>
</organism>
<dbReference type="Pfam" id="PF01761">
    <property type="entry name" value="DHQ_synthase"/>
    <property type="match status" value="1"/>
</dbReference>
<dbReference type="InterPro" id="IPR030960">
    <property type="entry name" value="DHQS/DOIS_N"/>
</dbReference>
<dbReference type="PANTHER" id="PTHR43622">
    <property type="entry name" value="3-DEHYDROQUINATE SYNTHASE"/>
    <property type="match status" value="1"/>
</dbReference>
<reference evidence="22 23" key="1">
    <citation type="submission" date="2016-07" db="EMBL/GenBank/DDBJ databases">
        <title>Comparative genomics of the Campylobacter concisus group.</title>
        <authorList>
            <person name="Miller W.G."/>
            <person name="Yee E."/>
            <person name="Chapman M.H."/>
            <person name="Huynh S."/>
            <person name="Bono J.L."/>
            <person name="On S.L.W."/>
            <person name="StLeger J."/>
            <person name="Foster G."/>
            <person name="Parker C.T."/>
        </authorList>
    </citation>
    <scope>NUCLEOTIDE SEQUENCE [LARGE SCALE GENOMIC DNA]</scope>
    <source>
        <strain evidence="22 23">CCUG 21559</strain>
    </source>
</reference>
<comment type="similarity">
    <text evidence="7 19">Belongs to the sugar phosphate cyclases superfamily. Dehydroquinate synthase family.</text>
</comment>
<evidence type="ECO:0000256" key="12">
    <source>
        <dbReference type="ARBA" id="ARBA00022723"/>
    </source>
</evidence>
<evidence type="ECO:0000256" key="3">
    <source>
        <dbReference type="ARBA" id="ARBA00001947"/>
    </source>
</evidence>
<dbReference type="GO" id="GO:0009423">
    <property type="term" value="P:chorismate biosynthetic process"/>
    <property type="evidence" value="ECO:0007669"/>
    <property type="project" value="UniProtKB-UniRule"/>
</dbReference>
<dbReference type="CDD" id="cd08195">
    <property type="entry name" value="DHQS"/>
    <property type="match status" value="1"/>
</dbReference>
<evidence type="ECO:0000256" key="4">
    <source>
        <dbReference type="ARBA" id="ARBA00003485"/>
    </source>
</evidence>
<sequence length="346" mass="39222">MQIKLNLKQKQSEYNVYLNELNELKISGKVAIITNPKVAGLWLTYLLERLKCDEYFIISVPDGEEYKNMQTVGEILEQLFTSKLDRSSTLIAFGGGVISDMVGFVASIYERGIKFINIPTTLLSQVDASVGGKTGVNNKFGKNLIGSFYQPTAVYCESKFLKTLPKRELTAGVAEIVKMAVMFDRQMFYSMRDLDINDDSQILPFIKRAIELKAQVVSQDELERGIRAVLNYGHTFAHVIENQTNYKSFLHGEAVAIGMNMANSLALKLGLISTKECDEIRAILEKFDLPTTYTIKDENEFYEAFFMDKKSENRQIKFILPNGIGENLIKNDVPKDVVLEILREFK</sequence>
<keyword evidence="11 19" id="KW-0028">Amino-acid biosynthesis</keyword>
<dbReference type="HAMAP" id="MF_00110">
    <property type="entry name" value="DHQ_synthase"/>
    <property type="match status" value="1"/>
</dbReference>
<dbReference type="GO" id="GO:0003856">
    <property type="term" value="F:3-dehydroquinate synthase activity"/>
    <property type="evidence" value="ECO:0007669"/>
    <property type="project" value="UniProtKB-UniRule"/>
</dbReference>
<dbReference type="AlphaFoldDB" id="A0A6G5QHA1"/>
<evidence type="ECO:0000313" key="22">
    <source>
        <dbReference type="EMBL" id="QCD45040.1"/>
    </source>
</evidence>
<feature type="binding site" evidence="19">
    <location>
        <position position="251"/>
    </location>
    <ligand>
        <name>Zn(2+)</name>
        <dbReference type="ChEBI" id="CHEBI:29105"/>
    </ligand>
</feature>
<comment type="function">
    <text evidence="4 19">Catalyzes the conversion of 3-deoxy-D-arabino-heptulosonate 7-phosphate (DAHP) to dehydroquinate (DHQ).</text>
</comment>
<dbReference type="GO" id="GO:0000166">
    <property type="term" value="F:nucleotide binding"/>
    <property type="evidence" value="ECO:0007669"/>
    <property type="project" value="UniProtKB-KW"/>
</dbReference>
<evidence type="ECO:0000256" key="15">
    <source>
        <dbReference type="ARBA" id="ARBA00023027"/>
    </source>
</evidence>
<evidence type="ECO:0000256" key="7">
    <source>
        <dbReference type="ARBA" id="ARBA00005412"/>
    </source>
</evidence>
<evidence type="ECO:0000256" key="11">
    <source>
        <dbReference type="ARBA" id="ARBA00022605"/>
    </source>
</evidence>
<evidence type="ECO:0000256" key="17">
    <source>
        <dbReference type="ARBA" id="ARBA00023239"/>
    </source>
</evidence>
<dbReference type="GO" id="GO:0008652">
    <property type="term" value="P:amino acid biosynthetic process"/>
    <property type="evidence" value="ECO:0007669"/>
    <property type="project" value="UniProtKB-KW"/>
</dbReference>
<evidence type="ECO:0000256" key="5">
    <source>
        <dbReference type="ARBA" id="ARBA00004496"/>
    </source>
</evidence>
<dbReference type="PIRSF" id="PIRSF001455">
    <property type="entry name" value="DHQ_synth"/>
    <property type="match status" value="1"/>
</dbReference>
<dbReference type="UniPathway" id="UPA00053">
    <property type="reaction ID" value="UER00085"/>
</dbReference>
<evidence type="ECO:0000256" key="14">
    <source>
        <dbReference type="ARBA" id="ARBA00022833"/>
    </source>
</evidence>
<dbReference type="InterPro" id="IPR030963">
    <property type="entry name" value="DHQ_synth_fam"/>
</dbReference>
<dbReference type="FunFam" id="3.40.50.1970:FF:000007">
    <property type="entry name" value="Pentafunctional AROM polypeptide"/>
    <property type="match status" value="1"/>
</dbReference>
<keyword evidence="15 19" id="KW-0520">NAD</keyword>
<feature type="binding site" evidence="19">
    <location>
        <begin position="160"/>
        <end position="163"/>
    </location>
    <ligand>
        <name>NAD(+)</name>
        <dbReference type="ChEBI" id="CHEBI:57540"/>
    </ligand>
</feature>
<feature type="binding site" evidence="19">
    <location>
        <begin position="96"/>
        <end position="100"/>
    </location>
    <ligand>
        <name>NAD(+)</name>
        <dbReference type="ChEBI" id="CHEBI:57540"/>
    </ligand>
</feature>
<comment type="cofactor">
    <cofactor evidence="3">
        <name>Zn(2+)</name>
        <dbReference type="ChEBI" id="CHEBI:29105"/>
    </cofactor>
</comment>
<evidence type="ECO:0000256" key="10">
    <source>
        <dbReference type="ARBA" id="ARBA00022490"/>
    </source>
</evidence>
<keyword evidence="14 19" id="KW-0862">Zinc</keyword>
<evidence type="ECO:0000256" key="19">
    <source>
        <dbReference type="HAMAP-Rule" id="MF_00110"/>
    </source>
</evidence>
<evidence type="ECO:0000259" key="20">
    <source>
        <dbReference type="Pfam" id="PF01761"/>
    </source>
</evidence>
<feature type="binding site" evidence="19">
    <location>
        <begin position="62"/>
        <end position="67"/>
    </location>
    <ligand>
        <name>NAD(+)</name>
        <dbReference type="ChEBI" id="CHEBI:57540"/>
    </ligand>
</feature>
<comment type="catalytic activity">
    <reaction evidence="1 19">
        <text>7-phospho-2-dehydro-3-deoxy-D-arabino-heptonate = 3-dehydroquinate + phosphate</text>
        <dbReference type="Rhea" id="RHEA:21968"/>
        <dbReference type="ChEBI" id="CHEBI:32364"/>
        <dbReference type="ChEBI" id="CHEBI:43474"/>
        <dbReference type="ChEBI" id="CHEBI:58394"/>
        <dbReference type="EC" id="4.2.3.4"/>
    </reaction>
</comment>
<dbReference type="Pfam" id="PF24621">
    <property type="entry name" value="DHQS_C"/>
    <property type="match status" value="1"/>
</dbReference>
<evidence type="ECO:0000256" key="16">
    <source>
        <dbReference type="ARBA" id="ARBA00023141"/>
    </source>
</evidence>
<dbReference type="SUPFAM" id="SSF56796">
    <property type="entry name" value="Dehydroquinate synthase-like"/>
    <property type="match status" value="1"/>
</dbReference>
<keyword evidence="18 19" id="KW-0170">Cobalt</keyword>
<dbReference type="Proteomes" id="UP000503264">
    <property type="component" value="Chromosome"/>
</dbReference>
<keyword evidence="23" id="KW-1185">Reference proteome</keyword>
<keyword evidence="16 19" id="KW-0057">Aromatic amino acid biosynthesis</keyword>
<feature type="binding site" evidence="19">
    <location>
        <position position="133"/>
    </location>
    <ligand>
        <name>NAD(+)</name>
        <dbReference type="ChEBI" id="CHEBI:57540"/>
    </ligand>
</feature>
<protein>
    <recommendedName>
        <fullName evidence="9 19">3-dehydroquinate synthase</fullName>
        <shortName evidence="19">DHQS</shortName>
        <ecNumber evidence="8 19">4.2.3.4</ecNumber>
    </recommendedName>
</protein>
<gene>
    <name evidence="19 22" type="primary">aroB</name>
    <name evidence="22" type="ORF">CMUC_1275</name>
</gene>
<dbReference type="EC" id="4.2.3.4" evidence="8 19"/>
<dbReference type="InterPro" id="IPR056179">
    <property type="entry name" value="DHQS_C"/>
</dbReference>
<keyword evidence="10 19" id="KW-0963">Cytoplasm</keyword>
<feature type="binding site" evidence="19">
    <location>
        <position position="175"/>
    </location>
    <ligand>
        <name>Zn(2+)</name>
        <dbReference type="ChEBI" id="CHEBI:29105"/>
    </ligand>
</feature>
<feature type="binding site" evidence="19">
    <location>
        <begin position="120"/>
        <end position="121"/>
    </location>
    <ligand>
        <name>NAD(+)</name>
        <dbReference type="ChEBI" id="CHEBI:57540"/>
    </ligand>
</feature>
<evidence type="ECO:0000256" key="18">
    <source>
        <dbReference type="ARBA" id="ARBA00023285"/>
    </source>
</evidence>
<comment type="cofactor">
    <cofactor evidence="19">
        <name>Co(2+)</name>
        <dbReference type="ChEBI" id="CHEBI:48828"/>
    </cofactor>
    <cofactor evidence="19">
        <name>Zn(2+)</name>
        <dbReference type="ChEBI" id="CHEBI:29105"/>
    </cofactor>
    <text evidence="19">Binds 1 divalent metal cation per subunit. Can use either Co(2+) or Zn(2+).</text>
</comment>
<feature type="domain" description="3-dehydroquinate synthase N-terminal" evidence="20">
    <location>
        <begin position="58"/>
        <end position="170"/>
    </location>
</feature>
<proteinExistence type="inferred from homology"/>
<dbReference type="GO" id="GO:0046872">
    <property type="term" value="F:metal ion binding"/>
    <property type="evidence" value="ECO:0007669"/>
    <property type="project" value="UniProtKB-KW"/>
</dbReference>
<dbReference type="EMBL" id="CP012542">
    <property type="protein sequence ID" value="QCD45040.1"/>
    <property type="molecule type" value="Genomic_DNA"/>
</dbReference>
<evidence type="ECO:0000313" key="23">
    <source>
        <dbReference type="Proteomes" id="UP000503264"/>
    </source>
</evidence>
<dbReference type="NCBIfam" id="TIGR01357">
    <property type="entry name" value="aroB"/>
    <property type="match status" value="1"/>
</dbReference>
<dbReference type="Gene3D" id="1.20.1090.10">
    <property type="entry name" value="Dehydroquinate synthase-like - alpha domain"/>
    <property type="match status" value="1"/>
</dbReference>
<feature type="binding site" evidence="19">
    <location>
        <position position="142"/>
    </location>
    <ligand>
        <name>NAD(+)</name>
        <dbReference type="ChEBI" id="CHEBI:57540"/>
    </ligand>
</feature>
<name>A0A6G5QHA1_9BACT</name>
<dbReference type="GO" id="GO:0009073">
    <property type="term" value="P:aromatic amino acid family biosynthetic process"/>
    <property type="evidence" value="ECO:0007669"/>
    <property type="project" value="UniProtKB-KW"/>
</dbReference>